<dbReference type="InterPro" id="IPR013325">
    <property type="entry name" value="RNA_pol_sigma_r2"/>
</dbReference>
<dbReference type="KEGG" id="agv:OJF2_12750"/>
<keyword evidence="7" id="KW-1185">Reference proteome</keyword>
<organism evidence="6 7">
    <name type="scientific">Aquisphaera giovannonii</name>
    <dbReference type="NCBI Taxonomy" id="406548"/>
    <lineage>
        <taxon>Bacteria</taxon>
        <taxon>Pseudomonadati</taxon>
        <taxon>Planctomycetota</taxon>
        <taxon>Planctomycetia</taxon>
        <taxon>Isosphaerales</taxon>
        <taxon>Isosphaeraceae</taxon>
        <taxon>Aquisphaera</taxon>
    </lineage>
</organism>
<dbReference type="Pfam" id="PF04542">
    <property type="entry name" value="Sigma70_r2"/>
    <property type="match status" value="1"/>
</dbReference>
<evidence type="ECO:0000259" key="5">
    <source>
        <dbReference type="Pfam" id="PF04542"/>
    </source>
</evidence>
<keyword evidence="4" id="KW-0804">Transcription</keyword>
<dbReference type="InterPro" id="IPR039425">
    <property type="entry name" value="RNA_pol_sigma-70-like"/>
</dbReference>
<evidence type="ECO:0000313" key="7">
    <source>
        <dbReference type="Proteomes" id="UP000324233"/>
    </source>
</evidence>
<proteinExistence type="predicted"/>
<gene>
    <name evidence="6" type="ORF">OJF2_12750</name>
</gene>
<dbReference type="GO" id="GO:0003677">
    <property type="term" value="F:DNA binding"/>
    <property type="evidence" value="ECO:0007669"/>
    <property type="project" value="UniProtKB-KW"/>
</dbReference>
<evidence type="ECO:0000313" key="6">
    <source>
        <dbReference type="EMBL" id="QEH32793.1"/>
    </source>
</evidence>
<keyword evidence="1" id="KW-0805">Transcription regulation</keyword>
<dbReference type="PANTHER" id="PTHR43133:SF8">
    <property type="entry name" value="RNA POLYMERASE SIGMA FACTOR HI_1459-RELATED"/>
    <property type="match status" value="1"/>
</dbReference>
<evidence type="ECO:0000256" key="3">
    <source>
        <dbReference type="ARBA" id="ARBA00023125"/>
    </source>
</evidence>
<feature type="domain" description="RNA polymerase sigma-70 region 2" evidence="5">
    <location>
        <begin position="33"/>
        <end position="101"/>
    </location>
</feature>
<dbReference type="AlphaFoldDB" id="A0A5B9VWU6"/>
<dbReference type="PANTHER" id="PTHR43133">
    <property type="entry name" value="RNA POLYMERASE ECF-TYPE SIGMA FACTO"/>
    <property type="match status" value="1"/>
</dbReference>
<dbReference type="Proteomes" id="UP000324233">
    <property type="component" value="Chromosome"/>
</dbReference>
<dbReference type="EMBL" id="CP042997">
    <property type="protein sequence ID" value="QEH32793.1"/>
    <property type="molecule type" value="Genomic_DNA"/>
</dbReference>
<reference evidence="6 7" key="1">
    <citation type="submission" date="2019-08" db="EMBL/GenBank/DDBJ databases">
        <title>Deep-cultivation of Planctomycetes and their phenomic and genomic characterization uncovers novel biology.</title>
        <authorList>
            <person name="Wiegand S."/>
            <person name="Jogler M."/>
            <person name="Boedeker C."/>
            <person name="Pinto D."/>
            <person name="Vollmers J."/>
            <person name="Rivas-Marin E."/>
            <person name="Kohn T."/>
            <person name="Peeters S.H."/>
            <person name="Heuer A."/>
            <person name="Rast P."/>
            <person name="Oberbeckmann S."/>
            <person name="Bunk B."/>
            <person name="Jeske O."/>
            <person name="Meyerdierks A."/>
            <person name="Storesund J.E."/>
            <person name="Kallscheuer N."/>
            <person name="Luecker S."/>
            <person name="Lage O.M."/>
            <person name="Pohl T."/>
            <person name="Merkel B.J."/>
            <person name="Hornburger P."/>
            <person name="Mueller R.-W."/>
            <person name="Bruemmer F."/>
            <person name="Labrenz M."/>
            <person name="Spormann A.M."/>
            <person name="Op den Camp H."/>
            <person name="Overmann J."/>
            <person name="Amann R."/>
            <person name="Jetten M.S.M."/>
            <person name="Mascher T."/>
            <person name="Medema M.H."/>
            <person name="Devos D.P."/>
            <person name="Kaster A.-K."/>
            <person name="Ovreas L."/>
            <person name="Rohde M."/>
            <person name="Galperin M.Y."/>
            <person name="Jogler C."/>
        </authorList>
    </citation>
    <scope>NUCLEOTIDE SEQUENCE [LARGE SCALE GENOMIC DNA]</scope>
    <source>
        <strain evidence="6 7">OJF2</strain>
    </source>
</reference>
<accession>A0A5B9VWU6</accession>
<dbReference type="OrthoDB" id="254728at2"/>
<keyword evidence="3" id="KW-0238">DNA-binding</keyword>
<dbReference type="GO" id="GO:0006352">
    <property type="term" value="P:DNA-templated transcription initiation"/>
    <property type="evidence" value="ECO:0007669"/>
    <property type="project" value="InterPro"/>
</dbReference>
<evidence type="ECO:0000256" key="1">
    <source>
        <dbReference type="ARBA" id="ARBA00023015"/>
    </source>
</evidence>
<sequence>MAEERLTQIPTNWTTISSAHAPGPESQKAMNELVGRYHDAVTRYIHLKVRDDHLADEVLQEFWTKLLTGKLAGADRTKGRFRDYLRTVLHRLIIDHFRNRKLQSLPPGDLLDATQPDEDFDRVWRDAVLSRVWSRLETFQAATPKNRYASVLQIRRDYPKASIDEISEHLARLNGVVMSPEAFRKNLQRARAKFVELLIQELKDTLHSTRNEDVEAEIFDLGLGYLYNRYGPAHDR</sequence>
<dbReference type="RefSeq" id="WP_148592229.1">
    <property type="nucleotide sequence ID" value="NZ_CP042997.1"/>
</dbReference>
<dbReference type="GO" id="GO:0016987">
    <property type="term" value="F:sigma factor activity"/>
    <property type="evidence" value="ECO:0007669"/>
    <property type="project" value="UniProtKB-KW"/>
</dbReference>
<evidence type="ECO:0000256" key="4">
    <source>
        <dbReference type="ARBA" id="ARBA00023163"/>
    </source>
</evidence>
<dbReference type="InterPro" id="IPR007627">
    <property type="entry name" value="RNA_pol_sigma70_r2"/>
</dbReference>
<name>A0A5B9VWU6_9BACT</name>
<protein>
    <submittedName>
        <fullName evidence="6">RNA polymerase sigma factor</fullName>
    </submittedName>
</protein>
<dbReference type="Gene3D" id="1.10.1740.10">
    <property type="match status" value="1"/>
</dbReference>
<evidence type="ECO:0000256" key="2">
    <source>
        <dbReference type="ARBA" id="ARBA00023082"/>
    </source>
</evidence>
<dbReference type="SUPFAM" id="SSF88946">
    <property type="entry name" value="Sigma2 domain of RNA polymerase sigma factors"/>
    <property type="match status" value="1"/>
</dbReference>
<keyword evidence="2" id="KW-0731">Sigma factor</keyword>